<dbReference type="EMBL" id="MU151392">
    <property type="protein sequence ID" value="KAF9444230.1"/>
    <property type="molecule type" value="Genomic_DNA"/>
</dbReference>
<evidence type="ECO:0008006" key="5">
    <source>
        <dbReference type="Google" id="ProtNLM"/>
    </source>
</evidence>
<evidence type="ECO:0000256" key="1">
    <source>
        <dbReference type="SAM" id="MobiDB-lite"/>
    </source>
</evidence>
<accession>A0A9P5X6U1</accession>
<protein>
    <recommendedName>
        <fullName evidence="5">WW domain-containing protein</fullName>
    </recommendedName>
</protein>
<dbReference type="Proteomes" id="UP000807342">
    <property type="component" value="Unassembled WGS sequence"/>
</dbReference>
<organism evidence="3 4">
    <name type="scientific">Macrolepiota fuliginosa MF-IS2</name>
    <dbReference type="NCBI Taxonomy" id="1400762"/>
    <lineage>
        <taxon>Eukaryota</taxon>
        <taxon>Fungi</taxon>
        <taxon>Dikarya</taxon>
        <taxon>Basidiomycota</taxon>
        <taxon>Agaricomycotina</taxon>
        <taxon>Agaricomycetes</taxon>
        <taxon>Agaricomycetidae</taxon>
        <taxon>Agaricales</taxon>
        <taxon>Agaricineae</taxon>
        <taxon>Agaricaceae</taxon>
        <taxon>Macrolepiota</taxon>
    </lineage>
</organism>
<evidence type="ECO:0000256" key="2">
    <source>
        <dbReference type="SAM" id="Phobius"/>
    </source>
</evidence>
<reference evidence="3" key="1">
    <citation type="submission" date="2020-11" db="EMBL/GenBank/DDBJ databases">
        <authorList>
            <consortium name="DOE Joint Genome Institute"/>
            <person name="Ahrendt S."/>
            <person name="Riley R."/>
            <person name="Andreopoulos W."/>
            <person name="Labutti K."/>
            <person name="Pangilinan J."/>
            <person name="Ruiz-Duenas F.J."/>
            <person name="Barrasa J.M."/>
            <person name="Sanchez-Garcia M."/>
            <person name="Camarero S."/>
            <person name="Miyauchi S."/>
            <person name="Serrano A."/>
            <person name="Linde D."/>
            <person name="Babiker R."/>
            <person name="Drula E."/>
            <person name="Ayuso-Fernandez I."/>
            <person name="Pacheco R."/>
            <person name="Padilla G."/>
            <person name="Ferreira P."/>
            <person name="Barriuso J."/>
            <person name="Kellner H."/>
            <person name="Castanera R."/>
            <person name="Alfaro M."/>
            <person name="Ramirez L."/>
            <person name="Pisabarro A.G."/>
            <person name="Kuo A."/>
            <person name="Tritt A."/>
            <person name="Lipzen A."/>
            <person name="He G."/>
            <person name="Yan M."/>
            <person name="Ng V."/>
            <person name="Cullen D."/>
            <person name="Martin F."/>
            <person name="Rosso M.-N."/>
            <person name="Henrissat B."/>
            <person name="Hibbett D."/>
            <person name="Martinez A.T."/>
            <person name="Grigoriev I.V."/>
        </authorList>
    </citation>
    <scope>NUCLEOTIDE SEQUENCE</scope>
    <source>
        <strain evidence="3">MF-IS2</strain>
    </source>
</reference>
<feature type="region of interest" description="Disordered" evidence="1">
    <location>
        <begin position="1"/>
        <end position="22"/>
    </location>
</feature>
<gene>
    <name evidence="3" type="ORF">P691DRAFT_778396</name>
</gene>
<proteinExistence type="predicted"/>
<keyword evidence="2" id="KW-0472">Membrane</keyword>
<comment type="caution">
    <text evidence="3">The sequence shown here is derived from an EMBL/GenBank/DDBJ whole genome shotgun (WGS) entry which is preliminary data.</text>
</comment>
<feature type="transmembrane region" description="Helical" evidence="2">
    <location>
        <begin position="417"/>
        <end position="445"/>
    </location>
</feature>
<evidence type="ECO:0000313" key="4">
    <source>
        <dbReference type="Proteomes" id="UP000807342"/>
    </source>
</evidence>
<name>A0A9P5X6U1_9AGAR</name>
<keyword evidence="2" id="KW-1133">Transmembrane helix</keyword>
<feature type="transmembrane region" description="Helical" evidence="2">
    <location>
        <begin position="451"/>
        <end position="472"/>
    </location>
</feature>
<dbReference type="OrthoDB" id="2674421at2759"/>
<keyword evidence="2" id="KW-0812">Transmembrane</keyword>
<keyword evidence="4" id="KW-1185">Reference proteome</keyword>
<sequence length="496" mass="57102">MTVSQKPSSPAGKLYPTFPEQDGSRYRCSKRSQPISIETSALSSPTYLPPQWSAHVQPEGKIYFYHDGLFKIVTESWIYESNVAEEVQSWIDHLVSEIQKKEIEPTDLELCIRVDDDKDCLYYIVRKSDQTIFWLEDYKIDEIGHDRVVSSTHLRTALEAQFWLHIDRFPAHFGGLPEKTLLKLVDVFTHARIDQITSLTAAFTYSPVDTEALHNLLKGCRGRTQEPEVVSTVARAWHLVLYNRFWNQYGEETPRLSSTMSVLHYDDEVDEREGYSKSVMSFATFRKSERYRTKLNSLYVDRYIYSHRVHELIGDLLKEWREQRILAFMMLWRVVSALHFMACYNLKCHYHSLHSIFFLFPASHTGVAFSAACFSASLLTSSALIQYHDGMLEHRNSPEAISWLSRRSLEGHKFQRLAFALALPTALANWGLVVFFGCLLCIGLAHLSIKVAAIFIVILGLACFAFVSAIAPESIPTFKWRRFLRKNSCDEKESPV</sequence>
<evidence type="ECO:0000313" key="3">
    <source>
        <dbReference type="EMBL" id="KAF9444230.1"/>
    </source>
</evidence>
<dbReference type="AlphaFoldDB" id="A0A9P5X6U1"/>